<dbReference type="SUPFAM" id="SSF141571">
    <property type="entry name" value="Pentapeptide repeat-like"/>
    <property type="match status" value="1"/>
</dbReference>
<dbReference type="Proteomes" id="UP000036923">
    <property type="component" value="Unassembled WGS sequence"/>
</dbReference>
<dbReference type="Gene3D" id="2.160.20.80">
    <property type="entry name" value="E3 ubiquitin-protein ligase SopA"/>
    <property type="match status" value="1"/>
</dbReference>
<feature type="domain" description="NACHT N-terminal Helical" evidence="1">
    <location>
        <begin position="36"/>
        <end position="217"/>
    </location>
</feature>
<dbReference type="PANTHER" id="PTHR14136">
    <property type="entry name" value="BTB_POZ DOMAIN-CONTAINING PROTEIN KCTD9"/>
    <property type="match status" value="1"/>
</dbReference>
<dbReference type="Gene3D" id="3.40.50.300">
    <property type="entry name" value="P-loop containing nucleotide triphosphate hydrolases"/>
    <property type="match status" value="1"/>
</dbReference>
<dbReference type="eggNOG" id="COG5635">
    <property type="taxonomic scope" value="Bacteria"/>
</dbReference>
<keyword evidence="3" id="KW-1185">Reference proteome</keyword>
<organism evidence="2 3">
    <name type="scientific">Pseudobacteroides cellulosolvens ATCC 35603 = DSM 2933</name>
    <dbReference type="NCBI Taxonomy" id="398512"/>
    <lineage>
        <taxon>Bacteria</taxon>
        <taxon>Bacillati</taxon>
        <taxon>Bacillota</taxon>
        <taxon>Clostridia</taxon>
        <taxon>Eubacteriales</taxon>
        <taxon>Oscillospiraceae</taxon>
        <taxon>Pseudobacteroides</taxon>
    </lineage>
</organism>
<dbReference type="Pfam" id="PF22735">
    <property type="entry name" value="NNH3"/>
    <property type="match status" value="1"/>
</dbReference>
<dbReference type="Pfam" id="PF00805">
    <property type="entry name" value="Pentapeptide"/>
    <property type="match status" value="2"/>
</dbReference>
<evidence type="ECO:0000313" key="3">
    <source>
        <dbReference type="Proteomes" id="UP000036923"/>
    </source>
</evidence>
<dbReference type="SUPFAM" id="SSF52540">
    <property type="entry name" value="P-loop containing nucleoside triphosphate hydrolases"/>
    <property type="match status" value="1"/>
</dbReference>
<dbReference type="EMBL" id="LGTC01000001">
    <property type="protein sequence ID" value="KNY30209.1"/>
    <property type="molecule type" value="Genomic_DNA"/>
</dbReference>
<name>A0A0L6JWW4_9FIRM</name>
<protein>
    <submittedName>
        <fullName evidence="2">Pentapeptide repeat protein</fullName>
    </submittedName>
</protein>
<dbReference type="InterPro" id="IPR027417">
    <property type="entry name" value="P-loop_NTPase"/>
</dbReference>
<sequence>MEIKLERPNSVWTKPVKLQPKLFKEIAKFIMNLGCHRYDKLPEDIMGIISEIGFKDSNSEKGWVLISGAIIRSTIMLIIENKSSVLEENIVTDELEEQINTVLENEESFINYNFFENPKNSNLINAIKPIIRDFFSLFKFENDITAENLCNRFPSYFVFGLIEEWNSRSDYYKSLEEEVNKISPFDEAGKKEKGWIMYYSWMQKHIDEPMFSESFSLKQVYVPLRAYYKVEVDNKIEEYYDENYQVNYHKVVVDLEKALEEWINSQDKNDSIRIISGGPGYGKSSFLKIFAAKLSERNDMKILFIPLHQFKMRDDLEDALKVYIKDNEFLNQNPLDMGEKLLIIFDGLDELAMQGKALAELANQFIDEIIYKVGSKNAIQKNIQVMVSGRDVIIQKNEHKFRSRGQILNILPYYIQVEEKENTKRIKNNDDKFIDNNGLLSCDQRHDWWSKYGKVKGKDYKGLPELLSSDELDEITTQPLLNYLIALSYERGKIDFSENPNLNEIYNDLLEAVYLREYEDGRLHTSIRDMEQKNFFRVLEEIAIASWHGNGRTASVKEIKDRVDSCKINNIFNEFKSEAEKGVISLLTSFYFRKYGNTSDGDETFEFTHKSFGEYLTARRILTYIYQFDKNLKQRYRDYDDGGWDEKECLIKWVKLFGAKEIDEDLIKFIKNEICIALNRKLYNFEELQNSIVILINYTIKNGLPMDETPINTYFQKSKHAQNAEKSLFIILGLISASTSKISEIKWEDEYTFGDWISRLQGQRRGAIIPLLRHLNNLNIKMMCLDLRDFYAANLSYSNLKGASLYNACLIMANLREADLEGANLRDANLHKADLFKANLRDANLQQANLRESILLEADLRGAVLRGAVLRGVVLRGADLSGTDLRGADLSGADLSGVDLRGVDLRGVDLREVDLRGVDLRGAKLRGAKLREAKLRREDIKLKVNDIMN</sequence>
<gene>
    <name evidence="2" type="ORF">Bccel_5486</name>
</gene>
<dbReference type="InterPro" id="IPR051082">
    <property type="entry name" value="Pentapeptide-BTB/POZ_domain"/>
</dbReference>
<evidence type="ECO:0000259" key="1">
    <source>
        <dbReference type="Pfam" id="PF22735"/>
    </source>
</evidence>
<evidence type="ECO:0000313" key="2">
    <source>
        <dbReference type="EMBL" id="KNY30209.1"/>
    </source>
</evidence>
<proteinExistence type="predicted"/>
<dbReference type="PATRIC" id="fig|398512.5.peg.5758"/>
<dbReference type="AlphaFoldDB" id="A0A0L6JWW4"/>
<comment type="caution">
    <text evidence="2">The sequence shown here is derived from an EMBL/GenBank/DDBJ whole genome shotgun (WGS) entry which is preliminary data.</text>
</comment>
<dbReference type="eggNOG" id="COG1357">
    <property type="taxonomic scope" value="Bacteria"/>
</dbReference>
<dbReference type="STRING" id="398512.Bccel_5486"/>
<accession>A0A0L6JWW4</accession>
<dbReference type="InterPro" id="IPR001646">
    <property type="entry name" value="5peptide_repeat"/>
</dbReference>
<dbReference type="InterPro" id="IPR054568">
    <property type="entry name" value="NNH3"/>
</dbReference>
<reference evidence="3" key="1">
    <citation type="submission" date="2015-07" db="EMBL/GenBank/DDBJ databases">
        <title>Near-Complete Genome Sequence of the Cellulolytic Bacterium Bacteroides (Pseudobacteroides) cellulosolvens ATCC 35603.</title>
        <authorList>
            <person name="Dassa B."/>
            <person name="Utturkar S.M."/>
            <person name="Klingeman D.M."/>
            <person name="Hurt R.A."/>
            <person name="Keller M."/>
            <person name="Xu J."/>
            <person name="Reddy Y.H.K."/>
            <person name="Borovok I."/>
            <person name="Grinberg I.R."/>
            <person name="Lamed R."/>
            <person name="Zhivin O."/>
            <person name="Bayer E.A."/>
            <person name="Brown S.D."/>
        </authorList>
    </citation>
    <scope>NUCLEOTIDE SEQUENCE [LARGE SCALE GENOMIC DNA]</scope>
    <source>
        <strain evidence="3">DSM 2933</strain>
    </source>
</reference>
<dbReference type="PANTHER" id="PTHR14136:SF17">
    <property type="entry name" value="BTB_POZ DOMAIN-CONTAINING PROTEIN KCTD9"/>
    <property type="match status" value="1"/>
</dbReference>